<dbReference type="GO" id="GO:0004325">
    <property type="term" value="F:ferrochelatase activity"/>
    <property type="evidence" value="ECO:0007669"/>
    <property type="project" value="UniProtKB-UniRule"/>
</dbReference>
<keyword evidence="4 7" id="KW-0456">Lyase</keyword>
<comment type="caution">
    <text evidence="9">The sequence shown here is derived from an EMBL/GenBank/DDBJ whole genome shotgun (WGS) entry which is preliminary data.</text>
</comment>
<dbReference type="NCBIfam" id="TIGR00109">
    <property type="entry name" value="hemH"/>
    <property type="match status" value="1"/>
</dbReference>
<evidence type="ECO:0000256" key="2">
    <source>
        <dbReference type="ARBA" id="ARBA00023004"/>
    </source>
</evidence>
<dbReference type="GO" id="GO:0005737">
    <property type="term" value="C:cytoplasm"/>
    <property type="evidence" value="ECO:0007669"/>
    <property type="project" value="UniProtKB-SubCell"/>
</dbReference>
<evidence type="ECO:0000256" key="7">
    <source>
        <dbReference type="HAMAP-Rule" id="MF_00323"/>
    </source>
</evidence>
<dbReference type="GO" id="GO:0046872">
    <property type="term" value="F:metal ion binding"/>
    <property type="evidence" value="ECO:0007669"/>
    <property type="project" value="UniProtKB-KW"/>
</dbReference>
<keyword evidence="2 7" id="KW-0408">Iron</keyword>
<dbReference type="InterPro" id="IPR033644">
    <property type="entry name" value="Ferrochelatase_C"/>
</dbReference>
<evidence type="ECO:0000256" key="5">
    <source>
        <dbReference type="ARBA" id="ARBA00023244"/>
    </source>
</evidence>
<dbReference type="PROSITE" id="PS00534">
    <property type="entry name" value="FERROCHELATASE"/>
    <property type="match status" value="1"/>
</dbReference>
<evidence type="ECO:0000256" key="8">
    <source>
        <dbReference type="RuleBase" id="RU000607"/>
    </source>
</evidence>
<evidence type="ECO:0000256" key="6">
    <source>
        <dbReference type="ARBA" id="ARBA00024536"/>
    </source>
</evidence>
<dbReference type="EC" id="4.98.1.1" evidence="7 8"/>
<name>A0A948TFS5_9GAMM</name>
<gene>
    <name evidence="7 9" type="primary">hemH</name>
    <name evidence="9" type="ORF">H9847_04175</name>
</gene>
<keyword evidence="5 7" id="KW-0627">Porphyrin biosynthesis</keyword>
<feature type="binding site" evidence="7">
    <location>
        <position position="336"/>
    </location>
    <ligand>
        <name>Fe(2+)</name>
        <dbReference type="ChEBI" id="CHEBI:29033"/>
    </ligand>
</feature>
<dbReference type="EMBL" id="JAHLFE010000081">
    <property type="protein sequence ID" value="MBU3844055.1"/>
    <property type="molecule type" value="Genomic_DNA"/>
</dbReference>
<comment type="catalytic activity">
    <reaction evidence="6">
        <text>Fe-coproporphyrin III + 2 H(+) = coproporphyrin III + Fe(2+)</text>
        <dbReference type="Rhea" id="RHEA:49572"/>
        <dbReference type="ChEBI" id="CHEBI:15378"/>
        <dbReference type="ChEBI" id="CHEBI:29033"/>
        <dbReference type="ChEBI" id="CHEBI:68438"/>
        <dbReference type="ChEBI" id="CHEBI:131725"/>
        <dbReference type="EC" id="4.99.1.9"/>
    </reaction>
    <physiologicalReaction direction="right-to-left" evidence="6">
        <dbReference type="Rhea" id="RHEA:49574"/>
    </physiologicalReaction>
</comment>
<comment type="subcellular location">
    <subcellularLocation>
        <location evidence="7 8">Cytoplasm</location>
    </subcellularLocation>
</comment>
<dbReference type="Proteomes" id="UP000733611">
    <property type="component" value="Unassembled WGS sequence"/>
</dbReference>
<comment type="function">
    <text evidence="7 8">Catalyzes the ferrous insertion into protoporphyrin IX.</text>
</comment>
<evidence type="ECO:0000256" key="1">
    <source>
        <dbReference type="ARBA" id="ARBA00007718"/>
    </source>
</evidence>
<dbReference type="GO" id="GO:0006783">
    <property type="term" value="P:heme biosynthetic process"/>
    <property type="evidence" value="ECO:0007669"/>
    <property type="project" value="UniProtKB-UniRule"/>
</dbReference>
<dbReference type="HAMAP" id="MF_00323">
    <property type="entry name" value="Ferrochelatase"/>
    <property type="match status" value="1"/>
</dbReference>
<organism evidence="9 10">
    <name type="scientific">Candidatus Anaerobiospirillum pullicola</name>
    <dbReference type="NCBI Taxonomy" id="2838451"/>
    <lineage>
        <taxon>Bacteria</taxon>
        <taxon>Pseudomonadati</taxon>
        <taxon>Pseudomonadota</taxon>
        <taxon>Gammaproteobacteria</taxon>
        <taxon>Aeromonadales</taxon>
        <taxon>Succinivibrionaceae</taxon>
        <taxon>Anaerobiospirillum</taxon>
    </lineage>
</organism>
<dbReference type="Pfam" id="PF00762">
    <property type="entry name" value="Ferrochelatase"/>
    <property type="match status" value="2"/>
</dbReference>
<evidence type="ECO:0000256" key="4">
    <source>
        <dbReference type="ARBA" id="ARBA00023239"/>
    </source>
</evidence>
<comment type="pathway">
    <text evidence="7 8">Porphyrin-containing compound metabolism; protoheme biosynthesis; protoheme from protoporphyrin-IX: step 1/1.</text>
</comment>
<dbReference type="Gene3D" id="3.40.50.1400">
    <property type="match status" value="2"/>
</dbReference>
<evidence type="ECO:0000313" key="10">
    <source>
        <dbReference type="Proteomes" id="UP000733611"/>
    </source>
</evidence>
<dbReference type="AlphaFoldDB" id="A0A948TFS5"/>
<feature type="binding site" evidence="7">
    <location>
        <position position="254"/>
    </location>
    <ligand>
        <name>Fe(2+)</name>
        <dbReference type="ChEBI" id="CHEBI:29033"/>
    </ligand>
</feature>
<dbReference type="InterPro" id="IPR001015">
    <property type="entry name" value="Ferrochelatase"/>
</dbReference>
<dbReference type="InterPro" id="IPR019772">
    <property type="entry name" value="Ferrochelatase_AS"/>
</dbReference>
<dbReference type="PANTHER" id="PTHR11108">
    <property type="entry name" value="FERROCHELATASE"/>
    <property type="match status" value="1"/>
</dbReference>
<sequence length="398" mass="44009">MLHAVILYSVGSPESLTKSCLRSFIGHFLSDRHVVKMPAFLWQPILRSFILPTRPNRLLQRYEQIFVEDQNPYLTAMHNLCANLEAYLNEQQYIKHEATSVQAAACAALALQAHDSGDNASFLAAYGDSPDLGPSVPQYVVRSAFAYTGEGLAKVIRKCAADKADEITVIPLFPQFSYTTTQQPANIVAQLQKEVGSTRIHLVRSFASHPLYIRALSTKLQEGLMQVLKDNGHGDGSPSDTLKQSHVHVLLTYHSLPQSYVRMGDPYVEECAATTQALVTALGLEQSPHLSVAYQSKMGPMPWLRPYLEDEVESLLNKGVQHLIVMAPGFSLDCLETLYDINIKLRELFVHRGGDSFTYIPALNDSAAQVQLLSHLVLHPSTCDATVTTTTPQPHTQA</sequence>
<proteinExistence type="inferred from homology"/>
<evidence type="ECO:0000313" key="9">
    <source>
        <dbReference type="EMBL" id="MBU3844055.1"/>
    </source>
</evidence>
<keyword evidence="7" id="KW-0479">Metal-binding</keyword>
<dbReference type="SUPFAM" id="SSF53800">
    <property type="entry name" value="Chelatase"/>
    <property type="match status" value="1"/>
</dbReference>
<comment type="similarity">
    <text evidence="1 7 8">Belongs to the ferrochelatase family.</text>
</comment>
<keyword evidence="7 8" id="KW-0963">Cytoplasm</keyword>
<comment type="catalytic activity">
    <reaction evidence="7 8">
        <text>heme b + 2 H(+) = protoporphyrin IX + Fe(2+)</text>
        <dbReference type="Rhea" id="RHEA:22584"/>
        <dbReference type="ChEBI" id="CHEBI:15378"/>
        <dbReference type="ChEBI" id="CHEBI:29033"/>
        <dbReference type="ChEBI" id="CHEBI:57306"/>
        <dbReference type="ChEBI" id="CHEBI:60344"/>
        <dbReference type="EC" id="4.98.1.1"/>
    </reaction>
</comment>
<evidence type="ECO:0000256" key="3">
    <source>
        <dbReference type="ARBA" id="ARBA00023133"/>
    </source>
</evidence>
<reference evidence="9" key="2">
    <citation type="submission" date="2021-04" db="EMBL/GenBank/DDBJ databases">
        <authorList>
            <person name="Gilroy R."/>
        </authorList>
    </citation>
    <scope>NUCLEOTIDE SEQUENCE</scope>
    <source>
        <strain evidence="9">378</strain>
    </source>
</reference>
<accession>A0A948TFS5</accession>
<dbReference type="PANTHER" id="PTHR11108:SF1">
    <property type="entry name" value="FERROCHELATASE, MITOCHONDRIAL"/>
    <property type="match status" value="1"/>
</dbReference>
<keyword evidence="3 7" id="KW-0350">Heme biosynthesis</keyword>
<reference evidence="9" key="1">
    <citation type="journal article" date="2021" name="PeerJ">
        <title>Extensive microbial diversity within the chicken gut microbiome revealed by metagenomics and culture.</title>
        <authorList>
            <person name="Gilroy R."/>
            <person name="Ravi A."/>
            <person name="Getino M."/>
            <person name="Pursley I."/>
            <person name="Horton D.L."/>
            <person name="Alikhan N.F."/>
            <person name="Baker D."/>
            <person name="Gharbi K."/>
            <person name="Hall N."/>
            <person name="Watson M."/>
            <person name="Adriaenssens E.M."/>
            <person name="Foster-Nyarko E."/>
            <person name="Jarju S."/>
            <person name="Secka A."/>
            <person name="Antonio M."/>
            <person name="Oren A."/>
            <person name="Chaudhuri R.R."/>
            <person name="La Ragione R."/>
            <person name="Hildebrand F."/>
            <person name="Pallen M.J."/>
        </authorList>
    </citation>
    <scope>NUCLEOTIDE SEQUENCE</scope>
    <source>
        <strain evidence="9">378</strain>
    </source>
</reference>
<dbReference type="CDD" id="cd00419">
    <property type="entry name" value="Ferrochelatase_C"/>
    <property type="match status" value="1"/>
</dbReference>
<protein>
    <recommendedName>
        <fullName evidence="7 8">Ferrochelatase</fullName>
        <ecNumber evidence="7 8">4.98.1.1</ecNumber>
    </recommendedName>
    <alternativeName>
        <fullName evidence="7">Heme synthase</fullName>
    </alternativeName>
    <alternativeName>
        <fullName evidence="7">Protoheme ferro-lyase</fullName>
    </alternativeName>
</protein>